<dbReference type="EMBL" id="HBGG01017999">
    <property type="protein sequence ID" value="CAD9207004.1"/>
    <property type="molecule type" value="Transcribed_RNA"/>
</dbReference>
<dbReference type="Gene3D" id="2.60.40.10">
    <property type="entry name" value="Immunoglobulins"/>
    <property type="match status" value="1"/>
</dbReference>
<sequence>MQVATSVRVGVQPTRGSWGRERQGHSARVCVVRRGELRQGRRPFALRAANNGASGDPYRRAPPPPSSPPPFDTSWAAEAGKPPPPPPPAEPKRLSAAEQMEVLKRAQLASAEQLQKANINPIIGADPNAPREFRGHRTVDVRMYDQLVASRNRMSQNLSRAKQYTNFLEEGIEERDERISILQKEFSHVVTEIENLVRMNEKALAAVQFSVEKKPSVDAVEKMMGRMQLLQAATAAHLEALDVWVVRDVPIAYSGTGSEVRIMGDFDGWTMGHLLSADSYDDSVYQTFTSTLRLTPGTYRVKFLVDDQWRTAGDWEIVRDEHGNEENLLIVK</sequence>
<accession>A0A7S1SUG3</accession>
<feature type="region of interest" description="Disordered" evidence="1">
    <location>
        <begin position="42"/>
        <end position="94"/>
    </location>
</feature>
<dbReference type="SUPFAM" id="SSF81296">
    <property type="entry name" value="E set domains"/>
    <property type="match status" value="1"/>
</dbReference>
<dbReference type="InterPro" id="IPR032640">
    <property type="entry name" value="AMPK1_CBM"/>
</dbReference>
<feature type="domain" description="AMP-activated protein kinase glycogen-binding" evidence="2">
    <location>
        <begin position="249"/>
        <end position="332"/>
    </location>
</feature>
<dbReference type="InterPro" id="IPR013783">
    <property type="entry name" value="Ig-like_fold"/>
</dbReference>
<dbReference type="Pfam" id="PF16561">
    <property type="entry name" value="AMPK1_CBM"/>
    <property type="match status" value="1"/>
</dbReference>
<dbReference type="PANTHER" id="PTHR47342">
    <property type="entry name" value="PROTEIN PTST, CHLOROPLASTIC"/>
    <property type="match status" value="1"/>
</dbReference>
<dbReference type="InterPro" id="IPR014756">
    <property type="entry name" value="Ig_E-set"/>
</dbReference>
<feature type="region of interest" description="Disordered" evidence="1">
    <location>
        <begin position="1"/>
        <end position="26"/>
    </location>
</feature>
<evidence type="ECO:0000259" key="2">
    <source>
        <dbReference type="Pfam" id="PF16561"/>
    </source>
</evidence>
<reference evidence="3" key="1">
    <citation type="submission" date="2021-01" db="EMBL/GenBank/DDBJ databases">
        <authorList>
            <person name="Corre E."/>
            <person name="Pelletier E."/>
            <person name="Niang G."/>
            <person name="Scheremetjew M."/>
            <person name="Finn R."/>
            <person name="Kale V."/>
            <person name="Holt S."/>
            <person name="Cochrane G."/>
            <person name="Meng A."/>
            <person name="Brown T."/>
            <person name="Cohen L."/>
        </authorList>
    </citation>
    <scope>NUCLEOTIDE SEQUENCE</scope>
    <source>
        <strain evidence="3">PLY429</strain>
    </source>
</reference>
<protein>
    <recommendedName>
        <fullName evidence="2">AMP-activated protein kinase glycogen-binding domain-containing protein</fullName>
    </recommendedName>
</protein>
<evidence type="ECO:0000256" key="1">
    <source>
        <dbReference type="SAM" id="MobiDB-lite"/>
    </source>
</evidence>
<gene>
    <name evidence="3" type="ORF">TCHU04912_LOCUS9240</name>
</gene>
<name>A0A7S1SUG3_9CHLO</name>
<organism evidence="3">
    <name type="scientific">Tetraselmis chuii</name>
    <dbReference type="NCBI Taxonomy" id="63592"/>
    <lineage>
        <taxon>Eukaryota</taxon>
        <taxon>Viridiplantae</taxon>
        <taxon>Chlorophyta</taxon>
        <taxon>core chlorophytes</taxon>
        <taxon>Chlorodendrophyceae</taxon>
        <taxon>Chlorodendrales</taxon>
        <taxon>Chlorodendraceae</taxon>
        <taxon>Tetraselmis</taxon>
    </lineage>
</organism>
<dbReference type="CDD" id="cd02859">
    <property type="entry name" value="E_set_AMPKbeta_like_N"/>
    <property type="match status" value="1"/>
</dbReference>
<dbReference type="AlphaFoldDB" id="A0A7S1SUG3"/>
<proteinExistence type="predicted"/>
<dbReference type="PANTHER" id="PTHR47342:SF1">
    <property type="entry name" value="PROTEIN PTST, CHLOROPLASTIC"/>
    <property type="match status" value="1"/>
</dbReference>
<feature type="compositionally biased region" description="Pro residues" evidence="1">
    <location>
        <begin position="60"/>
        <end position="71"/>
    </location>
</feature>
<evidence type="ECO:0000313" key="3">
    <source>
        <dbReference type="EMBL" id="CAD9207004.1"/>
    </source>
</evidence>